<proteinExistence type="predicted"/>
<reference evidence="1" key="1">
    <citation type="submission" date="2022-06" db="EMBL/GenBank/DDBJ databases">
        <title>Genome Sequence of Candolleomyces eurysporus.</title>
        <authorList>
            <person name="Buettner E."/>
        </authorList>
    </citation>
    <scope>NUCLEOTIDE SEQUENCE</scope>
    <source>
        <strain evidence="1">VTCC 930004</strain>
    </source>
</reference>
<keyword evidence="2" id="KW-1185">Reference proteome</keyword>
<sequence>MAKRVWFAEAIPIMLEIWKEASVSKDESCREAEEWLISALISEELSGNPRYQESLANTLPNDLEILVSGSLPEWSCVGKWVKLLASLGAQSQNRVKEIVVRVLEMIAQNIKDGIGDTADIDDESNLPVSQPLRQFLDQPDHWEYRTAWADILATLTRYFPTEVPSVPVIIVRMALRDPDSEVQNVCFNALHLLMDQPESLNAIRSTVLSNSDAFFDSQDYRARHFIAMFLGCLGRSEEFPPPRGSFFERLMDWASSDDDAGLRSEAIDALTALQYANEIHLWSIPGLVEENLESAFQDEKKEVRLSWIEFLAKIKIYEAKPSVTRKLLDVAIKDPTVMGEAIGALQRLLKDAKLRKSMSTEFGKKLNQSLKEPDEIAERTVLVLSSLTKSSQHSEVKLQEPLTGILPRVLKVTLENDEEGGDRIRKVAIEVFGRLIGCMPGNGENQAEFSSLLGKANDTQIITLLAEISIQGNGDLLRGTSLQLLKLASSRCDRFRDLVKTSLKKTIQDNIETHSCVSWNAIQAVADLTVENLNGEYIHRTRLSKTPRPDIRASDKEEGTLRDEIKNLFVDNLAASKSESKMNHAILTAIPHVMTTAAISVKGGETVLNLVELLVFSDKTAASVSLNLTSVIRSTSRPSVTRATSIKLLSAFLTKHGRTYPPLIKPIIPEIVALALDDGEPDIYMRIAAIRFLAALVALFASDYENHGDTAQVDDNADLLYEITQHATRFIALLQFEDASARSAVVGLLAVLSTNPQVRRTVSLSILASGLEQPSSSFVGHIELLALMISDGRFHKEPTDVVMLLVASAFVERSEVSNCQYEVLSALWCRYKTQGVEDRIRKAQDLRDWFALGLFGQTTTVHEVQTLRKRFEAWLPPKDLGDRAHV</sequence>
<evidence type="ECO:0000313" key="1">
    <source>
        <dbReference type="EMBL" id="KAJ2934169.1"/>
    </source>
</evidence>
<dbReference type="AlphaFoldDB" id="A0A9W8JJT8"/>
<name>A0A9W8JJT8_9AGAR</name>
<protein>
    <recommendedName>
        <fullName evidence="3">ARM repeat-containing protein</fullName>
    </recommendedName>
</protein>
<dbReference type="InterPro" id="IPR011989">
    <property type="entry name" value="ARM-like"/>
</dbReference>
<organism evidence="1 2">
    <name type="scientific">Candolleomyces eurysporus</name>
    <dbReference type="NCBI Taxonomy" id="2828524"/>
    <lineage>
        <taxon>Eukaryota</taxon>
        <taxon>Fungi</taxon>
        <taxon>Dikarya</taxon>
        <taxon>Basidiomycota</taxon>
        <taxon>Agaricomycotina</taxon>
        <taxon>Agaricomycetes</taxon>
        <taxon>Agaricomycetidae</taxon>
        <taxon>Agaricales</taxon>
        <taxon>Agaricineae</taxon>
        <taxon>Psathyrellaceae</taxon>
        <taxon>Candolleomyces</taxon>
    </lineage>
</organism>
<feature type="non-terminal residue" evidence="1">
    <location>
        <position position="1"/>
    </location>
</feature>
<dbReference type="SUPFAM" id="SSF48371">
    <property type="entry name" value="ARM repeat"/>
    <property type="match status" value="1"/>
</dbReference>
<evidence type="ECO:0008006" key="3">
    <source>
        <dbReference type="Google" id="ProtNLM"/>
    </source>
</evidence>
<evidence type="ECO:0000313" key="2">
    <source>
        <dbReference type="Proteomes" id="UP001140091"/>
    </source>
</evidence>
<dbReference type="Proteomes" id="UP001140091">
    <property type="component" value="Unassembled WGS sequence"/>
</dbReference>
<dbReference type="OrthoDB" id="10434675at2759"/>
<gene>
    <name evidence="1" type="ORF">H1R20_g2881</name>
</gene>
<dbReference type="EMBL" id="JANBPK010000725">
    <property type="protein sequence ID" value="KAJ2934169.1"/>
    <property type="molecule type" value="Genomic_DNA"/>
</dbReference>
<dbReference type="Gene3D" id="1.25.10.10">
    <property type="entry name" value="Leucine-rich Repeat Variant"/>
    <property type="match status" value="1"/>
</dbReference>
<comment type="caution">
    <text evidence="1">The sequence shown here is derived from an EMBL/GenBank/DDBJ whole genome shotgun (WGS) entry which is preliminary data.</text>
</comment>
<dbReference type="InterPro" id="IPR016024">
    <property type="entry name" value="ARM-type_fold"/>
</dbReference>
<accession>A0A9W8JJT8</accession>